<comment type="caution">
    <text evidence="2">The sequence shown here is derived from an EMBL/GenBank/DDBJ whole genome shotgun (WGS) entry which is preliminary data.</text>
</comment>
<accession>K2AXM6</accession>
<reference evidence="2" key="1">
    <citation type="journal article" date="2012" name="Science">
        <title>Fermentation, hydrogen, and sulfur metabolism in multiple uncultivated bacterial phyla.</title>
        <authorList>
            <person name="Wrighton K.C."/>
            <person name="Thomas B.C."/>
            <person name="Sharon I."/>
            <person name="Miller C.S."/>
            <person name="Castelle C.J."/>
            <person name="VerBerkmoes N.C."/>
            <person name="Wilkins M.J."/>
            <person name="Hettich R.L."/>
            <person name="Lipton M.S."/>
            <person name="Williams K.H."/>
            <person name="Long P.E."/>
            <person name="Banfield J.F."/>
        </authorList>
    </citation>
    <scope>NUCLEOTIDE SEQUENCE [LARGE SCALE GENOMIC DNA]</scope>
</reference>
<keyword evidence="1" id="KW-0812">Transmembrane</keyword>
<keyword evidence="1" id="KW-1133">Transmembrane helix</keyword>
<dbReference type="EMBL" id="AMFJ01021624">
    <property type="protein sequence ID" value="EKD66512.1"/>
    <property type="molecule type" value="Genomic_DNA"/>
</dbReference>
<organism evidence="2">
    <name type="scientific">uncultured bacterium</name>
    <name type="common">gcode 4</name>
    <dbReference type="NCBI Taxonomy" id="1234023"/>
    <lineage>
        <taxon>Bacteria</taxon>
        <taxon>environmental samples</taxon>
    </lineage>
</organism>
<evidence type="ECO:0000256" key="1">
    <source>
        <dbReference type="SAM" id="Phobius"/>
    </source>
</evidence>
<dbReference type="AlphaFoldDB" id="K2AXM6"/>
<protein>
    <submittedName>
        <fullName evidence="2">Uncharacterized protein</fullName>
    </submittedName>
</protein>
<feature type="transmembrane region" description="Helical" evidence="1">
    <location>
        <begin position="12"/>
        <end position="37"/>
    </location>
</feature>
<evidence type="ECO:0000313" key="2">
    <source>
        <dbReference type="EMBL" id="EKD66512.1"/>
    </source>
</evidence>
<proteinExistence type="predicted"/>
<sequence>MMGYNYMMGGNIGIMFIFSWLIYVLVIILLVLCIIALRKYINKM</sequence>
<keyword evidence="1" id="KW-0472">Membrane</keyword>
<gene>
    <name evidence="2" type="ORF">ACD_49C00038G0046</name>
</gene>
<name>K2AXM6_9BACT</name>